<evidence type="ECO:0000259" key="4">
    <source>
        <dbReference type="Pfam" id="PF00370"/>
    </source>
</evidence>
<dbReference type="InterPro" id="IPR018484">
    <property type="entry name" value="FGGY_N"/>
</dbReference>
<dbReference type="PANTHER" id="PTHR43095">
    <property type="entry name" value="SUGAR KINASE"/>
    <property type="match status" value="1"/>
</dbReference>
<dbReference type="Gene3D" id="3.30.420.40">
    <property type="match status" value="2"/>
</dbReference>
<organism evidence="6 7">
    <name type="scientific">Vallitalea pronyensis</name>
    <dbReference type="NCBI Taxonomy" id="1348613"/>
    <lineage>
        <taxon>Bacteria</taxon>
        <taxon>Bacillati</taxon>
        <taxon>Bacillota</taxon>
        <taxon>Clostridia</taxon>
        <taxon>Lachnospirales</taxon>
        <taxon>Vallitaleaceae</taxon>
        <taxon>Vallitalea</taxon>
    </lineage>
</organism>
<keyword evidence="2" id="KW-0808">Transferase</keyword>
<dbReference type="CDD" id="cd07809">
    <property type="entry name" value="ASKHA_NBD_FGGY_BaXK-like"/>
    <property type="match status" value="1"/>
</dbReference>
<dbReference type="Pfam" id="PF02782">
    <property type="entry name" value="FGGY_C"/>
    <property type="match status" value="1"/>
</dbReference>
<dbReference type="GO" id="GO:0005975">
    <property type="term" value="P:carbohydrate metabolic process"/>
    <property type="evidence" value="ECO:0007669"/>
    <property type="project" value="InterPro"/>
</dbReference>
<dbReference type="AlphaFoldDB" id="A0A8J8MJW4"/>
<accession>A0A8J8MJW4</accession>
<dbReference type="Pfam" id="PF00370">
    <property type="entry name" value="FGGY_N"/>
    <property type="match status" value="1"/>
</dbReference>
<dbReference type="InterPro" id="IPR018485">
    <property type="entry name" value="FGGY_C"/>
</dbReference>
<dbReference type="KEGG" id="vpy:HZI73_10880"/>
<keyword evidence="7" id="KW-1185">Reference proteome</keyword>
<evidence type="ECO:0000256" key="2">
    <source>
        <dbReference type="ARBA" id="ARBA00022679"/>
    </source>
</evidence>
<dbReference type="GO" id="GO:0016301">
    <property type="term" value="F:kinase activity"/>
    <property type="evidence" value="ECO:0007669"/>
    <property type="project" value="UniProtKB-KW"/>
</dbReference>
<protein>
    <submittedName>
        <fullName evidence="6">ATPase</fullName>
    </submittedName>
</protein>
<evidence type="ECO:0000259" key="5">
    <source>
        <dbReference type="Pfam" id="PF02782"/>
    </source>
</evidence>
<dbReference type="PANTHER" id="PTHR43095:SF5">
    <property type="entry name" value="XYLULOSE KINASE"/>
    <property type="match status" value="1"/>
</dbReference>
<feature type="domain" description="Carbohydrate kinase FGGY C-terminal" evidence="5">
    <location>
        <begin position="274"/>
        <end position="471"/>
    </location>
</feature>
<dbReference type="InterPro" id="IPR050406">
    <property type="entry name" value="FGGY_Carb_Kinase"/>
</dbReference>
<name>A0A8J8MJW4_9FIRM</name>
<dbReference type="InterPro" id="IPR043129">
    <property type="entry name" value="ATPase_NBD"/>
</dbReference>
<evidence type="ECO:0000256" key="3">
    <source>
        <dbReference type="ARBA" id="ARBA00022777"/>
    </source>
</evidence>
<dbReference type="SUPFAM" id="SSF53067">
    <property type="entry name" value="Actin-like ATPase domain"/>
    <property type="match status" value="2"/>
</dbReference>
<feature type="domain" description="Carbohydrate kinase FGGY N-terminal" evidence="4">
    <location>
        <begin position="13"/>
        <end position="239"/>
    </location>
</feature>
<proteinExistence type="inferred from homology"/>
<evidence type="ECO:0000313" key="6">
    <source>
        <dbReference type="EMBL" id="QUI22762.1"/>
    </source>
</evidence>
<evidence type="ECO:0000313" key="7">
    <source>
        <dbReference type="Proteomes" id="UP000683246"/>
    </source>
</evidence>
<gene>
    <name evidence="6" type="ORF">HZI73_10880</name>
</gene>
<sequence>MPMNDNNKMNKRYLGIELGSTRIKVVLIDENLKPVATGSSAWENRLIDGYWSYDLDLVWDKIREAYGEMAAQYKSLTKKSLSKVNAIGISGMMHGYLPFDKNDQLLTGFRTWRNNKQLHASQALTQLFDYPVPQRWSIAHFYQAMLNQEEHVSKVYALNTLAGYVHWKLTGKRVIGIGEASGMFPIDSHTKNYNIEMMSKFNTKAEEIGYQVNIEEILPIVQVAGETAGYLTNEGAKLIDPSGCLEGNIPMCPPEGDAATGMVATNSVKTKTGNISAGTSIFAMIVLEKNLKKRHSEIDMVTTPTGNPVAMVHVNNGTSDLNGWVELLGEAAKLLGADFSINTLYEQLYKESLKGEKDCDGLLAYNYISGEHITDFESGRPLFVRRPDSRFTLANFMKAHLYASMAVLRIGLDILTVDEAIHVSEITGHGGLFKTPIVGQRYMAGATNIPVTVMNHAGEGGPWGMALLASYVEKKEAYPDISQFLEDEVFSDVDKRIMYPCDADVAGFRKYLKAYKKGICIERRAVDNM</sequence>
<dbReference type="EMBL" id="CP058649">
    <property type="protein sequence ID" value="QUI22762.1"/>
    <property type="molecule type" value="Genomic_DNA"/>
</dbReference>
<reference evidence="6" key="1">
    <citation type="submission" date="2020-07" db="EMBL/GenBank/DDBJ databases">
        <title>Vallitalea pronyensis genome.</title>
        <authorList>
            <person name="Postec A."/>
        </authorList>
    </citation>
    <scope>NUCLEOTIDE SEQUENCE</scope>
    <source>
        <strain evidence="6">FatNI3</strain>
    </source>
</reference>
<evidence type="ECO:0000256" key="1">
    <source>
        <dbReference type="ARBA" id="ARBA00009156"/>
    </source>
</evidence>
<keyword evidence="3" id="KW-0418">Kinase</keyword>
<dbReference type="Proteomes" id="UP000683246">
    <property type="component" value="Chromosome"/>
</dbReference>
<comment type="similarity">
    <text evidence="1">Belongs to the FGGY kinase family.</text>
</comment>